<organism evidence="12 13">
    <name type="scientific">Mycena sanguinolenta</name>
    <dbReference type="NCBI Taxonomy" id="230812"/>
    <lineage>
        <taxon>Eukaryota</taxon>
        <taxon>Fungi</taxon>
        <taxon>Dikarya</taxon>
        <taxon>Basidiomycota</taxon>
        <taxon>Agaricomycotina</taxon>
        <taxon>Agaricomycetes</taxon>
        <taxon>Agaricomycetidae</taxon>
        <taxon>Agaricales</taxon>
        <taxon>Marasmiineae</taxon>
        <taxon>Mycenaceae</taxon>
        <taxon>Mycena</taxon>
    </lineage>
</organism>
<dbReference type="Pfam" id="PF10435">
    <property type="entry name" value="BetaGal_dom2"/>
    <property type="match status" value="1"/>
</dbReference>
<dbReference type="SUPFAM" id="SSF51445">
    <property type="entry name" value="(Trans)glycosidases"/>
    <property type="match status" value="1"/>
</dbReference>
<feature type="domain" description="Beta-galactosidase" evidence="11">
    <location>
        <begin position="398"/>
        <end position="579"/>
    </location>
</feature>
<dbReference type="Gene3D" id="2.60.120.260">
    <property type="entry name" value="Galactose-binding domain-like"/>
    <property type="match status" value="2"/>
</dbReference>
<dbReference type="Pfam" id="PF13364">
    <property type="entry name" value="BetaGal_ABD2"/>
    <property type="match status" value="2"/>
</dbReference>
<evidence type="ECO:0000256" key="3">
    <source>
        <dbReference type="ARBA" id="ARBA00012756"/>
    </source>
</evidence>
<dbReference type="GO" id="GO:0004565">
    <property type="term" value="F:beta-galactosidase activity"/>
    <property type="evidence" value="ECO:0007669"/>
    <property type="project" value="UniProtKB-EC"/>
</dbReference>
<accession>A0A8H7D3Q5</accession>
<reference evidence="12" key="1">
    <citation type="submission" date="2020-05" db="EMBL/GenBank/DDBJ databases">
        <title>Mycena genomes resolve the evolution of fungal bioluminescence.</title>
        <authorList>
            <person name="Tsai I.J."/>
        </authorList>
    </citation>
    <scope>NUCLEOTIDE SEQUENCE</scope>
    <source>
        <strain evidence="12">160909Yilan</strain>
    </source>
</reference>
<dbReference type="GO" id="GO:0005975">
    <property type="term" value="P:carbohydrate metabolic process"/>
    <property type="evidence" value="ECO:0007669"/>
    <property type="project" value="InterPro"/>
</dbReference>
<evidence type="ECO:0000313" key="13">
    <source>
        <dbReference type="Proteomes" id="UP000623467"/>
    </source>
</evidence>
<keyword evidence="5 8" id="KW-0378">Hydrolase</keyword>
<evidence type="ECO:0000256" key="4">
    <source>
        <dbReference type="ARBA" id="ARBA00022729"/>
    </source>
</evidence>
<dbReference type="SMART" id="SM01029">
    <property type="entry name" value="BetaGal_dom2"/>
    <property type="match status" value="1"/>
</dbReference>
<dbReference type="SUPFAM" id="SSF117100">
    <property type="entry name" value="Beta-galactosidase LacA, domain 3"/>
    <property type="match status" value="1"/>
</dbReference>
<dbReference type="Gene3D" id="2.102.20.10">
    <property type="entry name" value="Beta-galactosidase, domain 2"/>
    <property type="match status" value="1"/>
</dbReference>
<evidence type="ECO:0000256" key="8">
    <source>
        <dbReference type="RuleBase" id="RU000675"/>
    </source>
</evidence>
<evidence type="ECO:0000256" key="5">
    <source>
        <dbReference type="ARBA" id="ARBA00022801"/>
    </source>
</evidence>
<keyword evidence="4 10" id="KW-0732">Signal</keyword>
<dbReference type="SUPFAM" id="SSF49785">
    <property type="entry name" value="Galactose-binding domain-like"/>
    <property type="match status" value="2"/>
</dbReference>
<sequence>MQLTPLSVVSFVLSSLALFVVGQFVNVDQPFDHRASGVSVRSNNGLTDAVEWDDYSFFILGNRSFIQSGEFHMWRLPVPSLWRDIVQKAKAAGLNAISIYFHWGLTNPRPGEVDLTGINDFQPFFDAAKEEGIWVIARPGPYINSETSTGGIPGHVAWLPGNPPWNPYNGELRSNDTIFHNAWQDYWTGVISLIERNQITNGGPIILLQIENEYYNGPGQNEYVDQLRARAVELGVVIPTFVNDPGEFNNLVNDTDLYGIDAYPFSASNCGNANPAVWRDVVTTWREYLDATVPGKPHFFPEFQGGSADNWGSSGGYATCRELVNTNFQRVFFHQLWASGVTAENFYMFYGGTTWAQLPYSQGYTSYDYGAPVDEQRQITAKHGELKLQSLFLRSFKDFYMTDLVVVDNTTVPGTYITHLRNPVAGSSFYIFRHNDATLNTTLAFQYAVGEANTTVPQNGGNLTILGRDSFVLTTDLVFGSTTLVYSTASLLTSLNLGGSDALAVYGFEGLSYEISLNLSAVAELNVVGPTEVHGQALKDGTYTLNFVPSPGVTLVRITPANGQDVSVLIADYDAATRLWQPTIAGGGNYANYVGLSASTPLLISGPYLVRNASLNSQQRLSLWGDVDEATSISIFGPSALSSLEWNGMLIQSLEQTGQGSWQATIPFTAPEVHLPDLRSSTWRFRDSLPEIQPEFDGFGMIPANQTTTTSVFPPYYGEPWILYADQYGFHVAGNLVWRGTFIHDENTSVPTAVNISSSGALNFAASVWLNTHYLGASDTRNRTNNDTFPVSEDLLQTGENYVVVLQDHMGGDLSGQDVCCTPGGRARDLQQPRGLQGYYLVGRDAGVQFTGWTVAGNFMGEDHPDTVRKIYNEGGLYGERKGWHLPGYDDSHWEERTPFEGIGQPGVGFFRTTFDLNLPEGYDIPLSFVFSPTNGHYRAQLYVNGWQMGKRVANIGPQTAFPVHEGILNYRGENTVVLSLWALGNGTEDTRISSFTLVANGTYAGGVKGVSTDNPGWEELRGRFGVSSN</sequence>
<name>A0A8H7D3Q5_9AGAR</name>
<dbReference type="PROSITE" id="PS01182">
    <property type="entry name" value="GLYCOSYL_HYDROL_F35"/>
    <property type="match status" value="1"/>
</dbReference>
<evidence type="ECO:0000259" key="11">
    <source>
        <dbReference type="SMART" id="SM01029"/>
    </source>
</evidence>
<dbReference type="Gene3D" id="3.20.20.80">
    <property type="entry name" value="Glycosidases"/>
    <property type="match status" value="1"/>
</dbReference>
<dbReference type="InterPro" id="IPR036833">
    <property type="entry name" value="BetaGal_dom3_sf"/>
</dbReference>
<comment type="caution">
    <text evidence="12">The sequence shown here is derived from an EMBL/GenBank/DDBJ whole genome shotgun (WGS) entry which is preliminary data.</text>
</comment>
<dbReference type="Proteomes" id="UP000623467">
    <property type="component" value="Unassembled WGS sequence"/>
</dbReference>
<dbReference type="AlphaFoldDB" id="A0A8H7D3Q5"/>
<gene>
    <name evidence="12" type="ORF">MSAN_01136800</name>
</gene>
<dbReference type="EC" id="3.2.1.23" evidence="3 8"/>
<comment type="similarity">
    <text evidence="2 9">Belongs to the glycosyl hydrolase 35 family.</text>
</comment>
<protein>
    <recommendedName>
        <fullName evidence="3 8">Beta-galactosidase</fullName>
        <ecNumber evidence="3 8">3.2.1.23</ecNumber>
    </recommendedName>
</protein>
<dbReference type="InterPro" id="IPR017853">
    <property type="entry name" value="GH"/>
</dbReference>
<dbReference type="Gene3D" id="2.60.390.10">
    <property type="entry name" value="Beta-galactosidase, domain 3"/>
    <property type="match status" value="1"/>
</dbReference>
<keyword evidence="13" id="KW-1185">Reference proteome</keyword>
<dbReference type="PANTHER" id="PTHR23421">
    <property type="entry name" value="BETA-GALACTOSIDASE RELATED"/>
    <property type="match status" value="1"/>
</dbReference>
<evidence type="ECO:0000256" key="10">
    <source>
        <dbReference type="SAM" id="SignalP"/>
    </source>
</evidence>
<dbReference type="InterPro" id="IPR037110">
    <property type="entry name" value="Betagal_dom2_sf"/>
</dbReference>
<comment type="catalytic activity">
    <reaction evidence="1 8">
        <text>Hydrolysis of terminal non-reducing beta-D-galactose residues in beta-D-galactosides.</text>
        <dbReference type="EC" id="3.2.1.23"/>
    </reaction>
</comment>
<dbReference type="OrthoDB" id="1657402at2759"/>
<evidence type="ECO:0000256" key="9">
    <source>
        <dbReference type="RuleBase" id="RU003679"/>
    </source>
</evidence>
<dbReference type="InterPro" id="IPR018954">
    <property type="entry name" value="Betagal_dom2"/>
</dbReference>
<dbReference type="InterPro" id="IPR008979">
    <property type="entry name" value="Galactose-bd-like_sf"/>
</dbReference>
<dbReference type="Pfam" id="PF01301">
    <property type="entry name" value="Glyco_hydro_35"/>
    <property type="match status" value="1"/>
</dbReference>
<dbReference type="InterPro" id="IPR001944">
    <property type="entry name" value="Glycoside_Hdrlase_35"/>
</dbReference>
<feature type="chain" id="PRO_5034286927" description="Beta-galactosidase" evidence="10">
    <location>
        <begin position="23"/>
        <end position="1030"/>
    </location>
</feature>
<dbReference type="PRINTS" id="PR00742">
    <property type="entry name" value="GLHYDRLASE35"/>
</dbReference>
<dbReference type="SUPFAM" id="SSF51011">
    <property type="entry name" value="Glycosyl hydrolase domain"/>
    <property type="match status" value="1"/>
</dbReference>
<dbReference type="InterPro" id="IPR031330">
    <property type="entry name" value="Gly_Hdrlase_35_cat"/>
</dbReference>
<dbReference type="InterPro" id="IPR019801">
    <property type="entry name" value="Glyco_hydro_35_CS"/>
</dbReference>
<dbReference type="InterPro" id="IPR025300">
    <property type="entry name" value="BetaGal_jelly_roll_dom"/>
</dbReference>
<dbReference type="Pfam" id="PF13363">
    <property type="entry name" value="BetaGal_dom3"/>
    <property type="match status" value="1"/>
</dbReference>
<keyword evidence="6" id="KW-0325">Glycoprotein</keyword>
<proteinExistence type="inferred from homology"/>
<dbReference type="InterPro" id="IPR025972">
    <property type="entry name" value="BetaGal_dom3"/>
</dbReference>
<evidence type="ECO:0000256" key="1">
    <source>
        <dbReference type="ARBA" id="ARBA00001412"/>
    </source>
</evidence>
<keyword evidence="7 8" id="KW-0326">Glycosidase</keyword>
<evidence type="ECO:0000313" key="12">
    <source>
        <dbReference type="EMBL" id="KAF7361059.1"/>
    </source>
</evidence>
<feature type="signal peptide" evidence="10">
    <location>
        <begin position="1"/>
        <end position="22"/>
    </location>
</feature>
<evidence type="ECO:0000256" key="7">
    <source>
        <dbReference type="ARBA" id="ARBA00023295"/>
    </source>
</evidence>
<evidence type="ECO:0000256" key="6">
    <source>
        <dbReference type="ARBA" id="ARBA00023180"/>
    </source>
</evidence>
<evidence type="ECO:0000256" key="2">
    <source>
        <dbReference type="ARBA" id="ARBA00009809"/>
    </source>
</evidence>
<dbReference type="EMBL" id="JACAZH010000008">
    <property type="protein sequence ID" value="KAF7361059.1"/>
    <property type="molecule type" value="Genomic_DNA"/>
</dbReference>